<evidence type="ECO:0000313" key="3">
    <source>
        <dbReference type="Proteomes" id="UP000179807"/>
    </source>
</evidence>
<organism evidence="2 3">
    <name type="scientific">Tritrichomonas foetus</name>
    <dbReference type="NCBI Taxonomy" id="1144522"/>
    <lineage>
        <taxon>Eukaryota</taxon>
        <taxon>Metamonada</taxon>
        <taxon>Parabasalia</taxon>
        <taxon>Tritrichomonadida</taxon>
        <taxon>Tritrichomonadidae</taxon>
        <taxon>Tritrichomonas</taxon>
    </lineage>
</organism>
<proteinExistence type="predicted"/>
<gene>
    <name evidence="2" type="ORF">TRFO_05337</name>
</gene>
<protein>
    <recommendedName>
        <fullName evidence="1">HTH myb-type domain-containing protein</fullName>
    </recommendedName>
</protein>
<dbReference type="InterPro" id="IPR017930">
    <property type="entry name" value="Myb_dom"/>
</dbReference>
<dbReference type="PROSITE" id="PS51294">
    <property type="entry name" value="HTH_MYB"/>
    <property type="match status" value="1"/>
</dbReference>
<accession>A0A1J4K7D1</accession>
<sequence length="77" mass="9073">MCGRSGNNAKNRWYKFLSKKYLHPYTNTPPIPNNEEKAYFDDVSKSLDIVLSSFDNSFEWDMFSTNSDVFSEYSCFF</sequence>
<dbReference type="AlphaFoldDB" id="A0A1J4K7D1"/>
<feature type="domain" description="HTH myb-type" evidence="1">
    <location>
        <begin position="1"/>
        <end position="21"/>
    </location>
</feature>
<evidence type="ECO:0000259" key="1">
    <source>
        <dbReference type="PROSITE" id="PS51294"/>
    </source>
</evidence>
<dbReference type="RefSeq" id="XP_068360243.1">
    <property type="nucleotide sequence ID" value="XM_068492430.1"/>
</dbReference>
<dbReference type="Proteomes" id="UP000179807">
    <property type="component" value="Unassembled WGS sequence"/>
</dbReference>
<reference evidence="2" key="1">
    <citation type="submission" date="2016-10" db="EMBL/GenBank/DDBJ databases">
        <authorList>
            <person name="Benchimol M."/>
            <person name="Almeida L.G."/>
            <person name="Vasconcelos A.T."/>
            <person name="Perreira-Neves A."/>
            <person name="Rosa I.A."/>
            <person name="Tasca T."/>
            <person name="Bogo M.R."/>
            <person name="de Souza W."/>
        </authorList>
    </citation>
    <scope>NUCLEOTIDE SEQUENCE [LARGE SCALE GENOMIC DNA]</scope>
    <source>
        <strain evidence="2">K</strain>
    </source>
</reference>
<dbReference type="VEuPathDB" id="TrichDB:TRFO_05337"/>
<name>A0A1J4K7D1_9EUKA</name>
<dbReference type="EMBL" id="MLAK01000705">
    <property type="protein sequence ID" value="OHT07107.1"/>
    <property type="molecule type" value="Genomic_DNA"/>
</dbReference>
<comment type="caution">
    <text evidence="2">The sequence shown here is derived from an EMBL/GenBank/DDBJ whole genome shotgun (WGS) entry which is preliminary data.</text>
</comment>
<dbReference type="GeneID" id="94827134"/>
<evidence type="ECO:0000313" key="2">
    <source>
        <dbReference type="EMBL" id="OHT07107.1"/>
    </source>
</evidence>
<keyword evidence="3" id="KW-1185">Reference proteome</keyword>